<dbReference type="AlphaFoldDB" id="A0A067TIJ2"/>
<feature type="coiled-coil region" evidence="1">
    <location>
        <begin position="12"/>
        <end position="60"/>
    </location>
</feature>
<evidence type="ECO:0000256" key="1">
    <source>
        <dbReference type="SAM" id="Coils"/>
    </source>
</evidence>
<organism evidence="3 4">
    <name type="scientific">Galerina marginata (strain CBS 339.88)</name>
    <dbReference type="NCBI Taxonomy" id="685588"/>
    <lineage>
        <taxon>Eukaryota</taxon>
        <taxon>Fungi</taxon>
        <taxon>Dikarya</taxon>
        <taxon>Basidiomycota</taxon>
        <taxon>Agaricomycotina</taxon>
        <taxon>Agaricomycetes</taxon>
        <taxon>Agaricomycetidae</taxon>
        <taxon>Agaricales</taxon>
        <taxon>Agaricineae</taxon>
        <taxon>Strophariaceae</taxon>
        <taxon>Galerina</taxon>
    </lineage>
</organism>
<sequence>MPSNSHVSPTFLNKLEVEIGKLKEEKDVLKQRIQQSEKDYEDMQTEVDSTNSAIARLHAQMPIIQSLLKSMSAESLSVIQVFLTMERLPPQSIHPDDGRESTAGGLCAPTSISNQRTEFSAFMGGISSQSPGFHSQKPYGVDHADFPDFPAVNLSTPNNSNVQIITGFDPTHSFSPSSSKITENSGNRDVTARPWSGIDVCDDRQTTMSAMGSLYEFPTRKASPPKIQDIFIGDRSNFMRHAFDELNIPSDPRLAAGRDESNKPIRMIVDAGGSQPRPFVVRPTPLRVHPLDAQGKIGGARRDNPLKRRRSHSTAPLHRNSTRGEIAILPIPCQIPLEMAGPWAFDINELARCEMLHSLGVGGLPFSSYPQVSNADEMEGSLDYW</sequence>
<accession>A0A067TIJ2</accession>
<evidence type="ECO:0000313" key="4">
    <source>
        <dbReference type="Proteomes" id="UP000027222"/>
    </source>
</evidence>
<keyword evidence="4" id="KW-1185">Reference proteome</keyword>
<proteinExistence type="predicted"/>
<evidence type="ECO:0000256" key="2">
    <source>
        <dbReference type="SAM" id="MobiDB-lite"/>
    </source>
</evidence>
<protein>
    <submittedName>
        <fullName evidence="3">Uncharacterized protein</fullName>
    </submittedName>
</protein>
<feature type="region of interest" description="Disordered" evidence="2">
    <location>
        <begin position="290"/>
        <end position="321"/>
    </location>
</feature>
<dbReference type="EMBL" id="KL142370">
    <property type="protein sequence ID" value="KDR82172.1"/>
    <property type="molecule type" value="Genomic_DNA"/>
</dbReference>
<evidence type="ECO:0000313" key="3">
    <source>
        <dbReference type="EMBL" id="KDR82172.1"/>
    </source>
</evidence>
<name>A0A067TIJ2_GALM3</name>
<keyword evidence="1" id="KW-0175">Coiled coil</keyword>
<gene>
    <name evidence="3" type="ORF">GALMADRAFT_276738</name>
</gene>
<dbReference type="Proteomes" id="UP000027222">
    <property type="component" value="Unassembled WGS sequence"/>
</dbReference>
<dbReference type="HOGENOM" id="CLU_717724_0_0_1"/>
<reference evidence="4" key="1">
    <citation type="journal article" date="2014" name="Proc. Natl. Acad. Sci. U.S.A.">
        <title>Extensive sampling of basidiomycete genomes demonstrates inadequacy of the white-rot/brown-rot paradigm for wood decay fungi.</title>
        <authorList>
            <person name="Riley R."/>
            <person name="Salamov A.A."/>
            <person name="Brown D.W."/>
            <person name="Nagy L.G."/>
            <person name="Floudas D."/>
            <person name="Held B.W."/>
            <person name="Levasseur A."/>
            <person name="Lombard V."/>
            <person name="Morin E."/>
            <person name="Otillar R."/>
            <person name="Lindquist E.A."/>
            <person name="Sun H."/>
            <person name="LaButti K.M."/>
            <person name="Schmutz J."/>
            <person name="Jabbour D."/>
            <person name="Luo H."/>
            <person name="Baker S.E."/>
            <person name="Pisabarro A.G."/>
            <person name="Walton J.D."/>
            <person name="Blanchette R.A."/>
            <person name="Henrissat B."/>
            <person name="Martin F."/>
            <person name="Cullen D."/>
            <person name="Hibbett D.S."/>
            <person name="Grigoriev I.V."/>
        </authorList>
    </citation>
    <scope>NUCLEOTIDE SEQUENCE [LARGE SCALE GENOMIC DNA]</scope>
    <source>
        <strain evidence="4">CBS 339.88</strain>
    </source>
</reference>